<dbReference type="InterPro" id="IPR052711">
    <property type="entry name" value="Zinc_ADH-like"/>
</dbReference>
<keyword evidence="3" id="KW-1185">Reference proteome</keyword>
<dbReference type="InterPro" id="IPR013149">
    <property type="entry name" value="ADH-like_C"/>
</dbReference>
<gene>
    <name evidence="2" type="ORF">DHEL01_v211376</name>
</gene>
<dbReference type="Proteomes" id="UP000094444">
    <property type="component" value="Unassembled WGS sequence"/>
</dbReference>
<dbReference type="InterPro" id="IPR013154">
    <property type="entry name" value="ADH-like_N"/>
</dbReference>
<dbReference type="GO" id="GO:0016491">
    <property type="term" value="F:oxidoreductase activity"/>
    <property type="evidence" value="ECO:0007669"/>
    <property type="project" value="InterPro"/>
</dbReference>
<dbReference type="InterPro" id="IPR036291">
    <property type="entry name" value="NAD(P)-bd_dom_sf"/>
</dbReference>
<dbReference type="CDD" id="cd08276">
    <property type="entry name" value="MDR7"/>
    <property type="match status" value="1"/>
</dbReference>
<dbReference type="InParanoid" id="A0A2P5HJ07"/>
<dbReference type="EMBL" id="MAVT02001732">
    <property type="protein sequence ID" value="POS70233.1"/>
    <property type="molecule type" value="Genomic_DNA"/>
</dbReference>
<dbReference type="PANTHER" id="PTHR45033">
    <property type="match status" value="1"/>
</dbReference>
<dbReference type="Gene3D" id="3.90.180.10">
    <property type="entry name" value="Medium-chain alcohol dehydrogenases, catalytic domain"/>
    <property type="match status" value="1"/>
</dbReference>
<evidence type="ECO:0000313" key="3">
    <source>
        <dbReference type="Proteomes" id="UP000094444"/>
    </source>
</evidence>
<dbReference type="AlphaFoldDB" id="A0A2P5HJ07"/>
<organism evidence="2 3">
    <name type="scientific">Diaporthe helianthi</name>
    <dbReference type="NCBI Taxonomy" id="158607"/>
    <lineage>
        <taxon>Eukaryota</taxon>
        <taxon>Fungi</taxon>
        <taxon>Dikarya</taxon>
        <taxon>Ascomycota</taxon>
        <taxon>Pezizomycotina</taxon>
        <taxon>Sordariomycetes</taxon>
        <taxon>Sordariomycetidae</taxon>
        <taxon>Diaporthales</taxon>
        <taxon>Diaporthaceae</taxon>
        <taxon>Diaporthe</taxon>
    </lineage>
</organism>
<dbReference type="PANTHER" id="PTHR45033:SF2">
    <property type="entry name" value="ZINC-TYPE ALCOHOL DEHYDROGENASE-LIKE PROTEIN C1773.06C"/>
    <property type="match status" value="1"/>
</dbReference>
<dbReference type="Gene3D" id="3.40.50.720">
    <property type="entry name" value="NAD(P)-binding Rossmann-like Domain"/>
    <property type="match status" value="1"/>
</dbReference>
<dbReference type="Pfam" id="PF00107">
    <property type="entry name" value="ADH_zinc_N"/>
    <property type="match status" value="1"/>
</dbReference>
<dbReference type="STRING" id="158607.A0A2P5HJ07"/>
<name>A0A2P5HJ07_DIAHE</name>
<dbReference type="InterPro" id="IPR020843">
    <property type="entry name" value="ER"/>
</dbReference>
<protein>
    <submittedName>
        <fullName evidence="2">Alcohol dehydrogenase</fullName>
    </submittedName>
</protein>
<dbReference type="InterPro" id="IPR011032">
    <property type="entry name" value="GroES-like_sf"/>
</dbReference>
<comment type="caution">
    <text evidence="2">The sequence shown here is derived from an EMBL/GenBank/DDBJ whole genome shotgun (WGS) entry which is preliminary data.</text>
</comment>
<accession>A0A2P5HJ07</accession>
<dbReference type="Pfam" id="PF08240">
    <property type="entry name" value="ADH_N"/>
    <property type="match status" value="1"/>
</dbReference>
<reference evidence="2" key="1">
    <citation type="submission" date="2017-09" db="EMBL/GenBank/DDBJ databases">
        <title>Polyketide synthases of a Diaporthe helianthi virulent isolate.</title>
        <authorList>
            <person name="Baroncelli R."/>
        </authorList>
    </citation>
    <scope>NUCLEOTIDE SEQUENCE [LARGE SCALE GENOMIC DNA]</scope>
    <source>
        <strain evidence="2">7/96</strain>
    </source>
</reference>
<dbReference type="SMART" id="SM00829">
    <property type="entry name" value="PKS_ER"/>
    <property type="match status" value="1"/>
</dbReference>
<dbReference type="SUPFAM" id="SSF51735">
    <property type="entry name" value="NAD(P)-binding Rossmann-fold domains"/>
    <property type="match status" value="1"/>
</dbReference>
<sequence length="364" mass="38745">MANISQQTGRWILDSAQEGISSLHYEPGATFTADQVGPEEVLVEIHAASLNYRELAICRGNPSSAIPLPATPDVIPGSDGAGVVLAVGSEVSQTSKWLQPGVKVVTHMITHIEDDALPSLQDVCAGLGQKLNGTLCRQVILHQSALVPMPKHMSFEEAATLTCSGLTAWNALMGMPGREVKEGDWVLVQGTGGVSVAALQIAVAAGANVVAITSSDAKADRLFSLGARHVINYRKHSNWGELARGLTPKGKGIDHVVDVVGATTMAESLNAVRLHGLITVAGMVGGSGDGKQIPDVMSALWKLCVLRGIYLGSRGMFRDMVRFLEQKEVRPALDDVTFSLEDTKSALERLEKQQHFSKVIVNMA</sequence>
<proteinExistence type="predicted"/>
<dbReference type="OrthoDB" id="9930022at2759"/>
<evidence type="ECO:0000313" key="2">
    <source>
        <dbReference type="EMBL" id="POS70233.1"/>
    </source>
</evidence>
<evidence type="ECO:0000259" key="1">
    <source>
        <dbReference type="SMART" id="SM00829"/>
    </source>
</evidence>
<feature type="domain" description="Enoyl reductase (ER)" evidence="1">
    <location>
        <begin position="19"/>
        <end position="361"/>
    </location>
</feature>
<dbReference type="SUPFAM" id="SSF50129">
    <property type="entry name" value="GroES-like"/>
    <property type="match status" value="1"/>
</dbReference>